<gene>
    <name evidence="1" type="ORF">SAY86_009144</name>
</gene>
<evidence type="ECO:0000313" key="2">
    <source>
        <dbReference type="Proteomes" id="UP001346149"/>
    </source>
</evidence>
<comment type="caution">
    <text evidence="1">The sequence shown here is derived from an EMBL/GenBank/DDBJ whole genome shotgun (WGS) entry which is preliminary data.</text>
</comment>
<accession>A0AAN7KAS9</accession>
<organism evidence="1 2">
    <name type="scientific">Trapa natans</name>
    <name type="common">Water chestnut</name>
    <dbReference type="NCBI Taxonomy" id="22666"/>
    <lineage>
        <taxon>Eukaryota</taxon>
        <taxon>Viridiplantae</taxon>
        <taxon>Streptophyta</taxon>
        <taxon>Embryophyta</taxon>
        <taxon>Tracheophyta</taxon>
        <taxon>Spermatophyta</taxon>
        <taxon>Magnoliopsida</taxon>
        <taxon>eudicotyledons</taxon>
        <taxon>Gunneridae</taxon>
        <taxon>Pentapetalae</taxon>
        <taxon>rosids</taxon>
        <taxon>malvids</taxon>
        <taxon>Myrtales</taxon>
        <taxon>Lythraceae</taxon>
        <taxon>Trapa</taxon>
    </lineage>
</organism>
<keyword evidence="2" id="KW-1185">Reference proteome</keyword>
<dbReference type="PANTHER" id="PTHR37711:SF1">
    <property type="entry name" value="OS01G0908400 PROTEIN"/>
    <property type="match status" value="1"/>
</dbReference>
<dbReference type="PANTHER" id="PTHR37711">
    <property type="entry name" value="OS01G0908400 PROTEIN"/>
    <property type="match status" value="1"/>
</dbReference>
<dbReference type="EMBL" id="JAXQNO010000024">
    <property type="protein sequence ID" value="KAK4763376.1"/>
    <property type="molecule type" value="Genomic_DNA"/>
</dbReference>
<name>A0AAN7KAS9_TRANT</name>
<proteinExistence type="predicted"/>
<reference evidence="1 2" key="1">
    <citation type="journal article" date="2023" name="Hortic Res">
        <title>Pangenome of water caltrop reveals structural variations and asymmetric subgenome divergence after allopolyploidization.</title>
        <authorList>
            <person name="Zhang X."/>
            <person name="Chen Y."/>
            <person name="Wang L."/>
            <person name="Yuan Y."/>
            <person name="Fang M."/>
            <person name="Shi L."/>
            <person name="Lu R."/>
            <person name="Comes H.P."/>
            <person name="Ma Y."/>
            <person name="Chen Y."/>
            <person name="Huang G."/>
            <person name="Zhou Y."/>
            <person name="Zheng Z."/>
            <person name="Qiu Y."/>
        </authorList>
    </citation>
    <scope>NUCLEOTIDE SEQUENCE [LARGE SCALE GENOMIC DNA]</scope>
    <source>
        <strain evidence="1">F231</strain>
    </source>
</reference>
<evidence type="ECO:0000313" key="1">
    <source>
        <dbReference type="EMBL" id="KAK4763376.1"/>
    </source>
</evidence>
<dbReference type="AlphaFoldDB" id="A0AAN7KAS9"/>
<protein>
    <submittedName>
        <fullName evidence="1">Uncharacterized protein</fullName>
    </submittedName>
</protein>
<sequence>MELGSCTESDVWTYTPRKTLVIAHFPNINIQSSQLRCRFISCPSDNRVSCEQDRAQGTGFGFRERQIKVQKSPKTTGEGKMVRLASGLAMCVGAFLFWSTMDHLHVWIALHQDEKVRASLPTHFPPFLSYSSPTTSEIPYFVSSLAFGELRVGRSCSASPIWNSVSLPVNTNQLTLSVLVRIDEQLGDGPSFRTIADTKRMA</sequence>
<dbReference type="Proteomes" id="UP001346149">
    <property type="component" value="Unassembled WGS sequence"/>
</dbReference>